<sequence length="149" mass="16772">MATSQVMDDMDWDYVTGVRDAIKTANPPFQRSQWGWLYPDGNSVNHRLWVRVATEAWIDGGRGGRASTDDVAVSTYFVQRFPFDEPRDLDYGFYVCAADQRVTGPDVHPVNNLINALVPDLVAPWRGNVLVLKRGLSGTEKWHAMTRCG</sequence>
<proteinExistence type="predicted"/>
<comment type="caution">
    <text evidence="1">The sequence shown here is derived from an EMBL/GenBank/DDBJ whole genome shotgun (WGS) entry which is preliminary data.</text>
</comment>
<keyword evidence="2" id="KW-1185">Reference proteome</keyword>
<dbReference type="AlphaFoldDB" id="A0AAD6TYW6"/>
<accession>A0AAD6TYW6</accession>
<protein>
    <submittedName>
        <fullName evidence="1">Uncharacterized protein</fullName>
    </submittedName>
</protein>
<dbReference type="EMBL" id="JARJCN010000038">
    <property type="protein sequence ID" value="KAJ7084465.1"/>
    <property type="molecule type" value="Genomic_DNA"/>
</dbReference>
<dbReference type="Proteomes" id="UP001222325">
    <property type="component" value="Unassembled WGS sequence"/>
</dbReference>
<evidence type="ECO:0000313" key="2">
    <source>
        <dbReference type="Proteomes" id="UP001222325"/>
    </source>
</evidence>
<organism evidence="1 2">
    <name type="scientific">Mycena belliarum</name>
    <dbReference type="NCBI Taxonomy" id="1033014"/>
    <lineage>
        <taxon>Eukaryota</taxon>
        <taxon>Fungi</taxon>
        <taxon>Dikarya</taxon>
        <taxon>Basidiomycota</taxon>
        <taxon>Agaricomycotina</taxon>
        <taxon>Agaricomycetes</taxon>
        <taxon>Agaricomycetidae</taxon>
        <taxon>Agaricales</taxon>
        <taxon>Marasmiineae</taxon>
        <taxon>Mycenaceae</taxon>
        <taxon>Mycena</taxon>
    </lineage>
</organism>
<gene>
    <name evidence="1" type="ORF">B0H15DRAFT_951666</name>
</gene>
<evidence type="ECO:0000313" key="1">
    <source>
        <dbReference type="EMBL" id="KAJ7084465.1"/>
    </source>
</evidence>
<reference evidence="1" key="1">
    <citation type="submission" date="2023-03" db="EMBL/GenBank/DDBJ databases">
        <title>Massive genome expansion in bonnet fungi (Mycena s.s.) driven by repeated elements and novel gene families across ecological guilds.</title>
        <authorList>
            <consortium name="Lawrence Berkeley National Laboratory"/>
            <person name="Harder C.B."/>
            <person name="Miyauchi S."/>
            <person name="Viragh M."/>
            <person name="Kuo A."/>
            <person name="Thoen E."/>
            <person name="Andreopoulos B."/>
            <person name="Lu D."/>
            <person name="Skrede I."/>
            <person name="Drula E."/>
            <person name="Henrissat B."/>
            <person name="Morin E."/>
            <person name="Kohler A."/>
            <person name="Barry K."/>
            <person name="LaButti K."/>
            <person name="Morin E."/>
            <person name="Salamov A."/>
            <person name="Lipzen A."/>
            <person name="Mereny Z."/>
            <person name="Hegedus B."/>
            <person name="Baldrian P."/>
            <person name="Stursova M."/>
            <person name="Weitz H."/>
            <person name="Taylor A."/>
            <person name="Grigoriev I.V."/>
            <person name="Nagy L.G."/>
            <person name="Martin F."/>
            <person name="Kauserud H."/>
        </authorList>
    </citation>
    <scope>NUCLEOTIDE SEQUENCE</scope>
    <source>
        <strain evidence="1">CBHHK173m</strain>
    </source>
</reference>
<name>A0AAD6TYW6_9AGAR</name>